<gene>
    <name evidence="2" type="ORF">MMOR_56900</name>
</gene>
<dbReference type="EMBL" id="AP022560">
    <property type="protein sequence ID" value="BBX04754.1"/>
    <property type="molecule type" value="Genomic_DNA"/>
</dbReference>
<keyword evidence="1" id="KW-0472">Membrane</keyword>
<dbReference type="RefSeq" id="WP_083150490.1">
    <property type="nucleotide sequence ID" value="NZ_AP022560.1"/>
</dbReference>
<dbReference type="AlphaFoldDB" id="A0AAD1HGZ9"/>
<keyword evidence="1" id="KW-0812">Transmembrane</keyword>
<evidence type="ECO:0000313" key="2">
    <source>
        <dbReference type="EMBL" id="BBX04754.1"/>
    </source>
</evidence>
<evidence type="ECO:0000256" key="1">
    <source>
        <dbReference type="SAM" id="Phobius"/>
    </source>
</evidence>
<keyword evidence="3" id="KW-1185">Reference proteome</keyword>
<feature type="transmembrane region" description="Helical" evidence="1">
    <location>
        <begin position="41"/>
        <end position="60"/>
    </location>
</feature>
<organism evidence="2 3">
    <name type="scientific">Mycolicibacterium moriokaense</name>
    <dbReference type="NCBI Taxonomy" id="39691"/>
    <lineage>
        <taxon>Bacteria</taxon>
        <taxon>Bacillati</taxon>
        <taxon>Actinomycetota</taxon>
        <taxon>Actinomycetes</taxon>
        <taxon>Mycobacteriales</taxon>
        <taxon>Mycobacteriaceae</taxon>
        <taxon>Mycolicibacterium</taxon>
    </lineage>
</organism>
<sequence>MATFKRYLMFQAMTFVFGIVGPLFLIIYFATQPDPTVRWAYWWGLFITAADILIALGLTASSAENKTPADVTIALALQKRMLRGEDDG</sequence>
<dbReference type="KEGG" id="mmor:MMOR_56900"/>
<name>A0AAD1HGZ9_9MYCO</name>
<keyword evidence="1" id="KW-1133">Transmembrane helix</keyword>
<reference evidence="2 3" key="1">
    <citation type="journal article" date="2019" name="Emerg. Microbes Infect.">
        <title>Comprehensive subspecies identification of 175 nontuberculous mycobacteria species based on 7547 genomic profiles.</title>
        <authorList>
            <person name="Matsumoto Y."/>
            <person name="Kinjo T."/>
            <person name="Motooka D."/>
            <person name="Nabeya D."/>
            <person name="Jung N."/>
            <person name="Uechi K."/>
            <person name="Horii T."/>
            <person name="Iida T."/>
            <person name="Fujita J."/>
            <person name="Nakamura S."/>
        </authorList>
    </citation>
    <scope>NUCLEOTIDE SEQUENCE [LARGE SCALE GENOMIC DNA]</scope>
    <source>
        <strain evidence="2 3">JCM 6375</strain>
    </source>
</reference>
<feature type="transmembrane region" description="Helical" evidence="1">
    <location>
        <begin position="7"/>
        <end position="29"/>
    </location>
</feature>
<proteinExistence type="predicted"/>
<dbReference type="Proteomes" id="UP000466681">
    <property type="component" value="Chromosome"/>
</dbReference>
<accession>A0AAD1HGZ9</accession>
<protein>
    <submittedName>
        <fullName evidence="2">Uncharacterized protein</fullName>
    </submittedName>
</protein>
<evidence type="ECO:0000313" key="3">
    <source>
        <dbReference type="Proteomes" id="UP000466681"/>
    </source>
</evidence>